<comment type="caution">
    <text evidence="1">The sequence shown here is derived from an EMBL/GenBank/DDBJ whole genome shotgun (WGS) entry which is preliminary data.</text>
</comment>
<gene>
    <name evidence="1" type="ORF">A2645_00455</name>
</gene>
<accession>A0A1F6UUY7</accession>
<evidence type="ECO:0000313" key="1">
    <source>
        <dbReference type="EMBL" id="OGI61210.1"/>
    </source>
</evidence>
<organism evidence="1 2">
    <name type="scientific">Candidatus Nomurabacteria bacterium RIFCSPHIGHO2_01_FULL_39_9</name>
    <dbReference type="NCBI Taxonomy" id="1801735"/>
    <lineage>
        <taxon>Bacteria</taxon>
        <taxon>Candidatus Nomuraibacteriota</taxon>
    </lineage>
</organism>
<dbReference type="EMBL" id="MFTL01000026">
    <property type="protein sequence ID" value="OGI61210.1"/>
    <property type="molecule type" value="Genomic_DNA"/>
</dbReference>
<proteinExistence type="predicted"/>
<dbReference type="AlphaFoldDB" id="A0A1F6UUY7"/>
<dbReference type="STRING" id="1801735.A2645_00455"/>
<evidence type="ECO:0000313" key="2">
    <source>
        <dbReference type="Proteomes" id="UP000182253"/>
    </source>
</evidence>
<protein>
    <submittedName>
        <fullName evidence="1">Uncharacterized protein</fullName>
    </submittedName>
</protein>
<reference evidence="1 2" key="1">
    <citation type="journal article" date="2016" name="Nat. Commun.">
        <title>Thousands of microbial genomes shed light on interconnected biogeochemical processes in an aquifer system.</title>
        <authorList>
            <person name="Anantharaman K."/>
            <person name="Brown C.T."/>
            <person name="Hug L.A."/>
            <person name="Sharon I."/>
            <person name="Castelle C.J."/>
            <person name="Probst A.J."/>
            <person name="Thomas B.C."/>
            <person name="Singh A."/>
            <person name="Wilkins M.J."/>
            <person name="Karaoz U."/>
            <person name="Brodie E.L."/>
            <person name="Williams K.H."/>
            <person name="Hubbard S.S."/>
            <person name="Banfield J.F."/>
        </authorList>
    </citation>
    <scope>NUCLEOTIDE SEQUENCE [LARGE SCALE GENOMIC DNA]</scope>
</reference>
<name>A0A1F6UUY7_9BACT</name>
<dbReference type="Proteomes" id="UP000182253">
    <property type="component" value="Unassembled WGS sequence"/>
</dbReference>
<sequence>MSIMLAKYNLNVKTYAYSIALEIKFCYIDNMNVITIPKNLVKMGDLVVLPRKEYEALFSFKKIKEFKPTIAQKKALIKAELNLKKGKNFSYNELRTKLGFAN</sequence>